<sequence>MAQLVVAVNPRVKFSEDQISAILDEVFCTYAEFILPDGKGLSLQGLLRTYDDGAGDVDRDFLLRRPPLPRARRDQRPPRVPADSSRHLQVQFQDAVLCKILAKRGCATHPRSIAKQVRRTKISERIRKLQELVPNMDKQTNTSDMLDLAVDYIKDL</sequence>
<dbReference type="InterPro" id="IPR011598">
    <property type="entry name" value="bHLH_dom"/>
</dbReference>
<dbReference type="PROSITE" id="PS50888">
    <property type="entry name" value="BHLH"/>
    <property type="match status" value="1"/>
</dbReference>
<dbReference type="SMART" id="SM00353">
    <property type="entry name" value="HLH"/>
    <property type="match status" value="1"/>
</dbReference>
<dbReference type="STRING" id="4540.A0A3L6SVG2"/>
<keyword evidence="6" id="KW-1185">Reference proteome</keyword>
<gene>
    <name evidence="5" type="ORF">C2845_PM07G38480</name>
</gene>
<evidence type="ECO:0000256" key="2">
    <source>
        <dbReference type="ARBA" id="ARBA00023015"/>
    </source>
</evidence>
<dbReference type="SUPFAM" id="SSF47459">
    <property type="entry name" value="HLH, helix-loop-helix DNA-binding domain"/>
    <property type="match status" value="1"/>
</dbReference>
<comment type="similarity">
    <text evidence="1">Belongs to the bHLH protein family.</text>
</comment>
<dbReference type="OrthoDB" id="2019494at2759"/>
<evidence type="ECO:0000313" key="6">
    <source>
        <dbReference type="Proteomes" id="UP000275267"/>
    </source>
</evidence>
<dbReference type="PANTHER" id="PTHR45081">
    <property type="entry name" value="EF HAND FAMILY PROTEIN, PUTATIVE, EXPRESSED-RELATED"/>
    <property type="match status" value="1"/>
</dbReference>
<dbReference type="CDD" id="cd11393">
    <property type="entry name" value="bHLH_AtbHLH_like"/>
    <property type="match status" value="1"/>
</dbReference>
<evidence type="ECO:0000256" key="1">
    <source>
        <dbReference type="ARBA" id="ARBA00005510"/>
    </source>
</evidence>
<dbReference type="InterPro" id="IPR045239">
    <property type="entry name" value="bHLH95_bHLH"/>
</dbReference>
<dbReference type="Gene3D" id="4.10.280.10">
    <property type="entry name" value="Helix-loop-helix DNA-binding domain"/>
    <property type="match status" value="1"/>
</dbReference>
<dbReference type="Pfam" id="PF00010">
    <property type="entry name" value="HLH"/>
    <property type="match status" value="1"/>
</dbReference>
<reference evidence="6" key="1">
    <citation type="journal article" date="2019" name="Nat. Commun.">
        <title>The genome of broomcorn millet.</title>
        <authorList>
            <person name="Zou C."/>
            <person name="Miki D."/>
            <person name="Li D."/>
            <person name="Tang Q."/>
            <person name="Xiao L."/>
            <person name="Rajput S."/>
            <person name="Deng P."/>
            <person name="Jia W."/>
            <person name="Huang R."/>
            <person name="Zhang M."/>
            <person name="Sun Y."/>
            <person name="Hu J."/>
            <person name="Fu X."/>
            <person name="Schnable P.S."/>
            <person name="Li F."/>
            <person name="Zhang H."/>
            <person name="Feng B."/>
            <person name="Zhu X."/>
            <person name="Liu R."/>
            <person name="Schnable J.C."/>
            <person name="Zhu J.-K."/>
            <person name="Zhang H."/>
        </authorList>
    </citation>
    <scope>NUCLEOTIDE SEQUENCE [LARGE SCALE GENOMIC DNA]</scope>
</reference>
<protein>
    <submittedName>
        <fullName evidence="5">Transcription factor RAU1</fullName>
    </submittedName>
</protein>
<organism evidence="5 6">
    <name type="scientific">Panicum miliaceum</name>
    <name type="common">Proso millet</name>
    <name type="synonym">Broomcorn millet</name>
    <dbReference type="NCBI Taxonomy" id="4540"/>
    <lineage>
        <taxon>Eukaryota</taxon>
        <taxon>Viridiplantae</taxon>
        <taxon>Streptophyta</taxon>
        <taxon>Embryophyta</taxon>
        <taxon>Tracheophyta</taxon>
        <taxon>Spermatophyta</taxon>
        <taxon>Magnoliopsida</taxon>
        <taxon>Liliopsida</taxon>
        <taxon>Poales</taxon>
        <taxon>Poaceae</taxon>
        <taxon>PACMAD clade</taxon>
        <taxon>Panicoideae</taxon>
        <taxon>Panicodae</taxon>
        <taxon>Paniceae</taxon>
        <taxon>Panicinae</taxon>
        <taxon>Panicum</taxon>
        <taxon>Panicum sect. Panicum</taxon>
    </lineage>
</organism>
<evidence type="ECO:0000313" key="5">
    <source>
        <dbReference type="EMBL" id="RLN25694.1"/>
    </source>
</evidence>
<keyword evidence="2" id="KW-0805">Transcription regulation</keyword>
<feature type="domain" description="BHLH" evidence="4">
    <location>
        <begin position="106"/>
        <end position="156"/>
    </location>
</feature>
<dbReference type="GO" id="GO:0046983">
    <property type="term" value="F:protein dimerization activity"/>
    <property type="evidence" value="ECO:0007669"/>
    <property type="project" value="InterPro"/>
</dbReference>
<dbReference type="GO" id="GO:0005886">
    <property type="term" value="C:plasma membrane"/>
    <property type="evidence" value="ECO:0007669"/>
    <property type="project" value="TreeGrafter"/>
</dbReference>
<dbReference type="Proteomes" id="UP000275267">
    <property type="component" value="Unassembled WGS sequence"/>
</dbReference>
<evidence type="ECO:0000259" key="4">
    <source>
        <dbReference type="PROSITE" id="PS50888"/>
    </source>
</evidence>
<dbReference type="EMBL" id="PQIB02000004">
    <property type="protein sequence ID" value="RLN25694.1"/>
    <property type="molecule type" value="Genomic_DNA"/>
</dbReference>
<accession>A0A3L6SVG2</accession>
<dbReference type="InterPro" id="IPR036638">
    <property type="entry name" value="HLH_DNA-bd_sf"/>
</dbReference>
<name>A0A3L6SVG2_PANMI</name>
<dbReference type="AlphaFoldDB" id="A0A3L6SVG2"/>
<proteinExistence type="inferred from homology"/>
<comment type="caution">
    <text evidence="5">The sequence shown here is derived from an EMBL/GenBank/DDBJ whole genome shotgun (WGS) entry which is preliminary data.</text>
</comment>
<evidence type="ECO:0000256" key="3">
    <source>
        <dbReference type="ARBA" id="ARBA00023163"/>
    </source>
</evidence>
<dbReference type="PANTHER" id="PTHR45081:SF1">
    <property type="entry name" value="EF HAND FAMILY PROTEIN, PUTATIVE, EXPRESSED-RELATED"/>
    <property type="match status" value="1"/>
</dbReference>
<keyword evidence="3" id="KW-0804">Transcription</keyword>